<dbReference type="GO" id="GO:0016887">
    <property type="term" value="F:ATP hydrolysis activity"/>
    <property type="evidence" value="ECO:0007669"/>
    <property type="project" value="InterPro"/>
</dbReference>
<dbReference type="SUPFAM" id="SSF52200">
    <property type="entry name" value="Toll/Interleukin receptor TIR domain"/>
    <property type="match status" value="1"/>
</dbReference>
<dbReference type="Gene3D" id="3.40.50.10140">
    <property type="entry name" value="Toll/interleukin-1 receptor homology (TIR) domain"/>
    <property type="match status" value="1"/>
</dbReference>
<sequence length="1002" mass="110042">MITARSGAFLSYARTDDRSSHGFISDLREEISQEMRSRTGVPFPIFQDRLNIRWGEQWDDRILNALQTSLFFLPILTPSFIRSDACQREILRFRQFERELGREDLILPLYFIDVPEIDRPARPSDEVVPILQARQFIDLRQHRGKKVEALLSDVIIDIGAEILQRLSALGSQPGRQASNPIEHTAPLDDSSFRVVSAAPAFPPLEFRDRREVFPILVDRIGKASTRLSVVTGSPGAGKTAVVSQLQSMIEAGDVLQDTSAFVYLDARGARPASVATVIEDLIECLHEQSDRDRVGRQIRDAAGSWYDAISVLFNELANRRVLYVIDGAEALLGPDGTVRDRSFRNLLDLITTRRNHAVHTILISSIRLNDRFEGYQPADAIDLQEGLPLAEIGPLVQAWSTPASAWHSGATAIDLEDLYELTAGSPRLVELLLNASLAWPDLSPAEQVARLKDIRRSHMAGVLANAAMSVLEDDVLSTIIVLAAFGRPVPDRALSHLLNSDVGASLSSLVETRFVRRDGDNYYLPPGDATHILKEAPNRQAFSKLEVMRGGAMNLIRRAADWLHDETIGRGVERVEDLSYHLRDIELRLAIGEYHVAFQKLSDVDEEYLEGWGHSDVISDMRLAVEGRLGHPNDELRNLAQYANAKSRQEQHSTALAAVERGAIHLQALGPGERPRAVQLQTLMRARIFYDDGRLAEAEAMYRAAVDDRLPVLSRAEFTQALIGAALCRAEVGDFEGALGGLIEAENYLGSTGEAPHLRAQLNYNQGLVYMYLGEYKSAVGLLGRASTRACAAGDHLLDTMAVDALALLRYCEGKSEGAAKLARRASQMAVRFGSPKISRNAYGTLALVELNRGNGDAALAAAEAAAQYAGSRKGWGAQAILGIARLRELDVAGARGAFFEALEYARLTLRKEPQNFQALEFEGLVLTGLTVAGSDDYREEARAAYAEARRLTQAPGVVKLCLLKLEDMLAEEHQGGYDAVVAAAQGIVVDAPANQSNEQLS</sequence>
<dbReference type="GO" id="GO:0007165">
    <property type="term" value="P:signal transduction"/>
    <property type="evidence" value="ECO:0007669"/>
    <property type="project" value="InterPro"/>
</dbReference>
<dbReference type="InterPro" id="IPR011990">
    <property type="entry name" value="TPR-like_helical_dom_sf"/>
</dbReference>
<dbReference type="InterPro" id="IPR035897">
    <property type="entry name" value="Toll_tir_struct_dom_sf"/>
</dbReference>
<proteinExistence type="predicted"/>
<dbReference type="Pfam" id="PF13676">
    <property type="entry name" value="TIR_2"/>
    <property type="match status" value="1"/>
</dbReference>
<name>A0A1H1M5Y7_9ACTN</name>
<feature type="domain" description="TIR" evidence="1">
    <location>
        <begin position="4"/>
        <end position="143"/>
    </location>
</feature>
<organism evidence="2 3">
    <name type="scientific">Friedmanniella luteola</name>
    <dbReference type="NCBI Taxonomy" id="546871"/>
    <lineage>
        <taxon>Bacteria</taxon>
        <taxon>Bacillati</taxon>
        <taxon>Actinomycetota</taxon>
        <taxon>Actinomycetes</taxon>
        <taxon>Propionibacteriales</taxon>
        <taxon>Nocardioidaceae</taxon>
        <taxon>Friedmanniella</taxon>
    </lineage>
</organism>
<dbReference type="InterPro" id="IPR049945">
    <property type="entry name" value="AAA_22"/>
</dbReference>
<dbReference type="Pfam" id="PF13401">
    <property type="entry name" value="AAA_22"/>
    <property type="match status" value="1"/>
</dbReference>
<dbReference type="EMBL" id="LT629749">
    <property type="protein sequence ID" value="SDR82198.1"/>
    <property type="molecule type" value="Genomic_DNA"/>
</dbReference>
<dbReference type="InterPro" id="IPR000157">
    <property type="entry name" value="TIR_dom"/>
</dbReference>
<dbReference type="PROSITE" id="PS50104">
    <property type="entry name" value="TIR"/>
    <property type="match status" value="1"/>
</dbReference>
<dbReference type="SUPFAM" id="SSF48452">
    <property type="entry name" value="TPR-like"/>
    <property type="match status" value="1"/>
</dbReference>
<protein>
    <submittedName>
        <fullName evidence="2">NACHT domain-containing protein</fullName>
    </submittedName>
</protein>
<reference evidence="2 3" key="1">
    <citation type="submission" date="2016-10" db="EMBL/GenBank/DDBJ databases">
        <authorList>
            <person name="de Groot N.N."/>
        </authorList>
    </citation>
    <scope>NUCLEOTIDE SEQUENCE [LARGE SCALE GENOMIC DNA]</scope>
    <source>
        <strain evidence="2 3">DSM 21741</strain>
    </source>
</reference>
<evidence type="ECO:0000313" key="3">
    <source>
        <dbReference type="Proteomes" id="UP000199092"/>
    </source>
</evidence>
<dbReference type="Gene3D" id="1.25.40.10">
    <property type="entry name" value="Tetratricopeptide repeat domain"/>
    <property type="match status" value="1"/>
</dbReference>
<dbReference type="OrthoDB" id="9147462at2"/>
<dbReference type="AlphaFoldDB" id="A0A1H1M5Y7"/>
<accession>A0A1H1M5Y7</accession>
<dbReference type="SUPFAM" id="SSF52540">
    <property type="entry name" value="P-loop containing nucleoside triphosphate hydrolases"/>
    <property type="match status" value="1"/>
</dbReference>
<keyword evidence="3" id="KW-1185">Reference proteome</keyword>
<dbReference type="Proteomes" id="UP000199092">
    <property type="component" value="Chromosome I"/>
</dbReference>
<dbReference type="RefSeq" id="WP_091409862.1">
    <property type="nucleotide sequence ID" value="NZ_LT629749.1"/>
</dbReference>
<gene>
    <name evidence="2" type="ORF">SAMN04488543_0555</name>
</gene>
<dbReference type="Gene3D" id="3.40.50.300">
    <property type="entry name" value="P-loop containing nucleotide triphosphate hydrolases"/>
    <property type="match status" value="1"/>
</dbReference>
<evidence type="ECO:0000313" key="2">
    <source>
        <dbReference type="EMBL" id="SDR82198.1"/>
    </source>
</evidence>
<evidence type="ECO:0000259" key="1">
    <source>
        <dbReference type="PROSITE" id="PS50104"/>
    </source>
</evidence>
<dbReference type="InterPro" id="IPR027417">
    <property type="entry name" value="P-loop_NTPase"/>
</dbReference>